<organism evidence="2">
    <name type="scientific">Propionibacterium freudenreichii subsp. freudenreichii</name>
    <dbReference type="NCBI Taxonomy" id="66712"/>
    <lineage>
        <taxon>Bacteria</taxon>
        <taxon>Bacillati</taxon>
        <taxon>Actinomycetota</taxon>
        <taxon>Actinomycetes</taxon>
        <taxon>Propionibacteriales</taxon>
        <taxon>Propionibacteriaceae</taxon>
        <taxon>Propionibacterium</taxon>
    </lineage>
</organism>
<reference evidence="2" key="1">
    <citation type="submission" date="2014-08" db="EMBL/GenBank/DDBJ databases">
        <authorList>
            <person name="Falentin Helene"/>
        </authorList>
    </citation>
    <scope>NUCLEOTIDE SEQUENCE</scope>
</reference>
<feature type="transmembrane region" description="Helical" evidence="1">
    <location>
        <begin position="51"/>
        <end position="73"/>
    </location>
</feature>
<dbReference type="RefSeq" id="WP_036939236.1">
    <property type="nucleotide sequence ID" value="NZ_HG975453.1"/>
</dbReference>
<dbReference type="AlphaFoldDB" id="A0A068VP02"/>
<proteinExistence type="predicted"/>
<keyword evidence="1" id="KW-1133">Transmembrane helix</keyword>
<keyword evidence="1" id="KW-0472">Membrane</keyword>
<gene>
    <name evidence="2" type="ORF">PFCIRM138_01105</name>
</gene>
<dbReference type="EMBL" id="LM676436">
    <property type="protein sequence ID" value="CEP27342.1"/>
    <property type="molecule type" value="Genomic_DNA"/>
</dbReference>
<accession>A0A068VP02</accession>
<name>A0A068VP02_PROFF</name>
<evidence type="ECO:0000256" key="1">
    <source>
        <dbReference type="SAM" id="Phobius"/>
    </source>
</evidence>
<sequence length="107" mass="11118">MATNEPDIAAKLLEHLDAKYAAGQLSPAEHEARRTRLLADIQRGAYNRPSVSTIVGHFAFGIILLALCVGIAGAGGGGLVAGLMVIGGFVLIGMGAGRLVKRIRLKI</sequence>
<keyword evidence="1" id="KW-0812">Transmembrane</keyword>
<feature type="transmembrane region" description="Helical" evidence="1">
    <location>
        <begin position="79"/>
        <end position="100"/>
    </location>
</feature>
<evidence type="ECO:0000313" key="2">
    <source>
        <dbReference type="EMBL" id="CEP27342.1"/>
    </source>
</evidence>
<protein>
    <submittedName>
        <fullName evidence="2">Uncharacterized protein</fullName>
    </submittedName>
</protein>